<organism evidence="6 7">
    <name type="scientific">Candidatus Acidulodesulfobacterium ferriphilum</name>
    <dbReference type="NCBI Taxonomy" id="2597223"/>
    <lineage>
        <taxon>Bacteria</taxon>
        <taxon>Deltaproteobacteria</taxon>
        <taxon>Candidatus Acidulodesulfobacterales</taxon>
        <taxon>Candidatus Acidulodesulfobacterium</taxon>
    </lineage>
</organism>
<dbReference type="GO" id="GO:0030170">
    <property type="term" value="F:pyridoxal phosphate binding"/>
    <property type="evidence" value="ECO:0007669"/>
    <property type="project" value="InterPro"/>
</dbReference>
<evidence type="ECO:0000313" key="6">
    <source>
        <dbReference type="EMBL" id="RZD13920.1"/>
    </source>
</evidence>
<dbReference type="InterPro" id="IPR004839">
    <property type="entry name" value="Aminotransferase_I/II_large"/>
</dbReference>
<gene>
    <name evidence="6" type="ORF">EVJ47_08290</name>
</gene>
<dbReference type="GO" id="GO:0008483">
    <property type="term" value="F:transaminase activity"/>
    <property type="evidence" value="ECO:0007669"/>
    <property type="project" value="UniProtKB-KW"/>
</dbReference>
<reference evidence="6 7" key="1">
    <citation type="submission" date="2019-01" db="EMBL/GenBank/DDBJ databases">
        <title>Insights into ecological role of a new deltaproteobacterial order Candidatus Sinidesulfobacterales (Sva0485) by metagenomics and metatranscriptomics.</title>
        <authorList>
            <person name="Tan S."/>
            <person name="Liu J."/>
            <person name="Fang Y."/>
            <person name="Hedlund B.P."/>
            <person name="Lian Z.H."/>
            <person name="Huang L.Y."/>
            <person name="Li J.T."/>
            <person name="Huang L.N."/>
            <person name="Li W.J."/>
            <person name="Jiang H.C."/>
            <person name="Dong H.L."/>
            <person name="Shu W.S."/>
        </authorList>
    </citation>
    <scope>NUCLEOTIDE SEQUENCE [LARGE SCALE GENOMIC DNA]</scope>
    <source>
        <strain evidence="6">AP3</strain>
    </source>
</reference>
<dbReference type="InterPro" id="IPR015421">
    <property type="entry name" value="PyrdxlP-dep_Trfase_major"/>
</dbReference>
<sequence length="410" mass="44969">MPILDLISKKLEENRKLGLYRKIPEFDFIGKGAKPCFYFNKNSSPAGDINPQLDYNTGFVNLATNDYLGLSSSERIKNSAKKAIDIYGTSSSSSFLIYGHTLPHRNLEDLLCEFKGGYERCMLYPSGYQANIGTIKALSNIAPLKTFIAFDELSHASIVDGVLGAKVKFKSFKHNDLCHLNNILESQKDKEIKLIITEGVFSMDGDTPDLQGILNIAKKYDAVSVIDDAHATGTIGNKGGGSVDFHGIKPDIIVGTLGKALVSNGAFVLSNRLIIEYLINFSRSFIFSTGIPPSSAATSLEALNIIKENPEIVKTLQNYSEFARNFLKNSGLNILNSTTHIIPVLIGNEENAVKIEKKLLKDGIYLKAVRYPTVAKGSARLRLGINAAIDFANLKNALKNLVKVAEQTWE</sequence>
<dbReference type="PANTHER" id="PTHR13693">
    <property type="entry name" value="CLASS II AMINOTRANSFERASE/8-AMINO-7-OXONONANOATE SYNTHASE"/>
    <property type="match status" value="1"/>
</dbReference>
<dbReference type="EMBL" id="SGBD01000005">
    <property type="protein sequence ID" value="RZD13920.1"/>
    <property type="molecule type" value="Genomic_DNA"/>
</dbReference>
<name>A0A519B9F7_9DELT</name>
<protein>
    <submittedName>
        <fullName evidence="6">Pyridoxal phosphate-dependent aminotransferase family protein</fullName>
    </submittedName>
</protein>
<dbReference type="InterPro" id="IPR015424">
    <property type="entry name" value="PyrdxlP-dep_Trfase"/>
</dbReference>
<keyword evidence="6" id="KW-0032">Aminotransferase</keyword>
<comment type="caution">
    <text evidence="6">The sequence shown here is derived from an EMBL/GenBank/DDBJ whole genome shotgun (WGS) entry which is preliminary data.</text>
</comment>
<dbReference type="Proteomes" id="UP000320813">
    <property type="component" value="Unassembled WGS sequence"/>
</dbReference>
<feature type="domain" description="Aminotransferase class I/classII large" evidence="5">
    <location>
        <begin position="59"/>
        <end position="400"/>
    </location>
</feature>
<evidence type="ECO:0000256" key="3">
    <source>
        <dbReference type="ARBA" id="ARBA00022679"/>
    </source>
</evidence>
<dbReference type="PANTHER" id="PTHR13693:SF77">
    <property type="entry name" value="8-AMINO-7-OXONONANOATE SYNTHASE"/>
    <property type="match status" value="1"/>
</dbReference>
<evidence type="ECO:0000256" key="4">
    <source>
        <dbReference type="ARBA" id="ARBA00022898"/>
    </source>
</evidence>
<evidence type="ECO:0000313" key="7">
    <source>
        <dbReference type="Proteomes" id="UP000320813"/>
    </source>
</evidence>
<proteinExistence type="inferred from homology"/>
<dbReference type="Gene3D" id="3.90.1150.10">
    <property type="entry name" value="Aspartate Aminotransferase, domain 1"/>
    <property type="match status" value="1"/>
</dbReference>
<evidence type="ECO:0000259" key="5">
    <source>
        <dbReference type="Pfam" id="PF00155"/>
    </source>
</evidence>
<accession>A0A519B9F7</accession>
<dbReference type="InterPro" id="IPR015422">
    <property type="entry name" value="PyrdxlP-dep_Trfase_small"/>
</dbReference>
<keyword evidence="4" id="KW-0663">Pyridoxal phosphate</keyword>
<keyword evidence="3 6" id="KW-0808">Transferase</keyword>
<dbReference type="Gene3D" id="3.40.640.10">
    <property type="entry name" value="Type I PLP-dependent aspartate aminotransferase-like (Major domain)"/>
    <property type="match status" value="1"/>
</dbReference>
<comment type="cofactor">
    <cofactor evidence="1">
        <name>pyridoxal 5'-phosphate</name>
        <dbReference type="ChEBI" id="CHEBI:597326"/>
    </cofactor>
</comment>
<evidence type="ECO:0000256" key="1">
    <source>
        <dbReference type="ARBA" id="ARBA00001933"/>
    </source>
</evidence>
<evidence type="ECO:0000256" key="2">
    <source>
        <dbReference type="ARBA" id="ARBA00010008"/>
    </source>
</evidence>
<dbReference type="Pfam" id="PF00155">
    <property type="entry name" value="Aminotran_1_2"/>
    <property type="match status" value="1"/>
</dbReference>
<dbReference type="SUPFAM" id="SSF53383">
    <property type="entry name" value="PLP-dependent transferases"/>
    <property type="match status" value="1"/>
</dbReference>
<comment type="similarity">
    <text evidence="2">Belongs to the class-II pyridoxal-phosphate-dependent aminotransferase family. BioF subfamily.</text>
</comment>
<dbReference type="AlphaFoldDB" id="A0A519B9F7"/>
<dbReference type="InterPro" id="IPR050087">
    <property type="entry name" value="AON_synthase_class-II"/>
</dbReference>